<evidence type="ECO:0008006" key="3">
    <source>
        <dbReference type="Google" id="ProtNLM"/>
    </source>
</evidence>
<organism evidence="1 2">
    <name type="scientific">Arthrobacter phage vB_ArtM-ArV1</name>
    <dbReference type="NCBI Taxonomy" id="1566993"/>
    <lineage>
        <taxon>Viruses</taxon>
        <taxon>Duplodnaviria</taxon>
        <taxon>Heunggongvirae</taxon>
        <taxon>Uroviricota</taxon>
        <taxon>Caudoviricetes</taxon>
        <taxon>Klausavirus</taxon>
        <taxon>Klausavirus ArV1</taxon>
    </lineage>
</organism>
<evidence type="ECO:0000313" key="1">
    <source>
        <dbReference type="EMBL" id="AIZ01719.1"/>
    </source>
</evidence>
<accession>A0A0A7HER6</accession>
<reference evidence="1 2" key="1">
    <citation type="submission" date="2014-10" db="EMBL/GenBank/DDBJ databases">
        <title>Genome of vB_ArtM-ArV1 - first myovirus infecting Arthrobacter sp.</title>
        <authorList>
            <person name="Simoliunas E."/>
            <person name="Kaliniene L."/>
            <person name="Stasilo M."/>
            <person name="Meskys R."/>
        </authorList>
    </citation>
    <scope>NUCLEOTIDE SEQUENCE [LARGE SCALE GENOMIC DNA]</scope>
</reference>
<sequence length="106" mass="11745">MAAGRRGLGDGAPLRLPVAPRYTQVTTTTLGVLMTKKPVRLIGYNEIAKLLKVEVKTVRAWKMRGNMPTPDYEVSHSPAWKPETIQPFLAHVQRTGKPGGFHKRVA</sequence>
<evidence type="ECO:0000313" key="2">
    <source>
        <dbReference type="Proteomes" id="UP000031071"/>
    </source>
</evidence>
<gene>
    <name evidence="1" type="ORF">ArV1_031</name>
</gene>
<proteinExistence type="predicted"/>
<dbReference type="Proteomes" id="UP000031071">
    <property type="component" value="Segment"/>
</dbReference>
<dbReference type="RefSeq" id="YP_009126065.1">
    <property type="nucleotide sequence ID" value="NC_026606.1"/>
</dbReference>
<dbReference type="OrthoDB" id="24425at10239"/>
<keyword evidence="2" id="KW-1185">Reference proteome</keyword>
<name>A0A0A7HER6_9CAUD</name>
<protein>
    <recommendedName>
        <fullName evidence="3">Helix-turn-helix DNA binding domain protein</fullName>
    </recommendedName>
</protein>
<dbReference type="KEGG" id="vg:23680872"/>
<dbReference type="GeneID" id="23680872"/>
<dbReference type="EMBL" id="KM879463">
    <property type="protein sequence ID" value="AIZ01719.1"/>
    <property type="molecule type" value="Genomic_DNA"/>
</dbReference>